<dbReference type="REBASE" id="352981">
    <property type="entry name" value="S.Xtr01ORF19840P"/>
</dbReference>
<dbReference type="GO" id="GO:0003677">
    <property type="term" value="F:DNA binding"/>
    <property type="evidence" value="ECO:0007669"/>
    <property type="project" value="UniProtKB-KW"/>
</dbReference>
<dbReference type="EMBL" id="CP038228">
    <property type="protein sequence ID" value="QDI05614.1"/>
    <property type="molecule type" value="Genomic_DNA"/>
</dbReference>
<dbReference type="GO" id="GO:0004519">
    <property type="term" value="F:endonuclease activity"/>
    <property type="evidence" value="ECO:0007669"/>
    <property type="project" value="UniProtKB-KW"/>
</dbReference>
<evidence type="ECO:0000313" key="6">
    <source>
        <dbReference type="EMBL" id="QDI05614.1"/>
    </source>
</evidence>
<proteinExistence type="inferred from homology"/>
<evidence type="ECO:0000256" key="2">
    <source>
        <dbReference type="ARBA" id="ARBA00022747"/>
    </source>
</evidence>
<evidence type="ECO:0000259" key="5">
    <source>
        <dbReference type="Pfam" id="PF01420"/>
    </source>
</evidence>
<dbReference type="InterPro" id="IPR052021">
    <property type="entry name" value="Type-I_RS_S_subunit"/>
</dbReference>
<keyword evidence="6" id="KW-0378">Hydrolase</keyword>
<accession>A0A514EHZ0</accession>
<dbReference type="PANTHER" id="PTHR30408:SF12">
    <property type="entry name" value="TYPE I RESTRICTION ENZYME MJAVIII SPECIFICITY SUBUNIT"/>
    <property type="match status" value="1"/>
</dbReference>
<evidence type="ECO:0000313" key="7">
    <source>
        <dbReference type="Proteomes" id="UP000319349"/>
    </source>
</evidence>
<feature type="domain" description="Type I restriction modification DNA specificity" evidence="5">
    <location>
        <begin position="3"/>
        <end position="180"/>
    </location>
</feature>
<name>A0A514EHZ0_9XANT</name>
<keyword evidence="3" id="KW-0238">DNA-binding</keyword>
<dbReference type="Pfam" id="PF01420">
    <property type="entry name" value="Methylase_S"/>
    <property type="match status" value="2"/>
</dbReference>
<dbReference type="InterPro" id="IPR000055">
    <property type="entry name" value="Restrct_endonuc_typeI_TRD"/>
</dbReference>
<comment type="similarity">
    <text evidence="1">Belongs to the type-I restriction system S methylase family.</text>
</comment>
<keyword evidence="6" id="KW-0540">Nuclease</keyword>
<dbReference type="Gene3D" id="3.90.220.20">
    <property type="entry name" value="DNA methylase specificity domains"/>
    <property type="match status" value="2"/>
</dbReference>
<keyword evidence="7" id="KW-1185">Reference proteome</keyword>
<feature type="domain" description="Type I restriction modification DNA specificity" evidence="5">
    <location>
        <begin position="207"/>
        <end position="380"/>
    </location>
</feature>
<dbReference type="GO" id="GO:0009307">
    <property type="term" value="P:DNA restriction-modification system"/>
    <property type="evidence" value="ECO:0007669"/>
    <property type="project" value="UniProtKB-KW"/>
</dbReference>
<evidence type="ECO:0000256" key="1">
    <source>
        <dbReference type="ARBA" id="ARBA00010923"/>
    </source>
</evidence>
<dbReference type="Proteomes" id="UP000319349">
    <property type="component" value="Chromosome"/>
</dbReference>
<dbReference type="InterPro" id="IPR044946">
    <property type="entry name" value="Restrct_endonuc_typeI_TRD_sf"/>
</dbReference>
<protein>
    <submittedName>
        <fullName evidence="6">Restriction endonuclease subunit S</fullName>
    </submittedName>
</protein>
<dbReference type="AlphaFoldDB" id="A0A514EHZ0"/>
<reference evidence="6 7" key="1">
    <citation type="submission" date="2019-03" db="EMBL/GenBank/DDBJ databases">
        <title>Tal1 in Xanthomonas translucens pv. cerealis Contributes to Virulence in Bacterial Leaf Streak of Wheat.</title>
        <authorList>
            <person name="Shah S.M.A."/>
            <person name="Haq F."/>
            <person name="Ma W."/>
            <person name="Xu X."/>
            <person name="Wang S."/>
            <person name="Xu Z."/>
            <person name="Zou L."/>
            <person name="Zhu B."/>
            <person name="Chen G."/>
        </authorList>
    </citation>
    <scope>NUCLEOTIDE SEQUENCE [LARGE SCALE GENOMIC DNA]</scope>
    <source>
        <strain evidence="6 7">01</strain>
    </source>
</reference>
<dbReference type="CDD" id="cd17252">
    <property type="entry name" value="RMtype1_S_EcoKI-TRD1-CR1_like"/>
    <property type="match status" value="1"/>
</dbReference>
<dbReference type="PANTHER" id="PTHR30408">
    <property type="entry name" value="TYPE-1 RESTRICTION ENZYME ECOKI SPECIFICITY PROTEIN"/>
    <property type="match status" value="1"/>
</dbReference>
<evidence type="ECO:0000256" key="3">
    <source>
        <dbReference type="ARBA" id="ARBA00023125"/>
    </source>
</evidence>
<sequence length="417" mass="46524">MLPEGWSRQPLHEVAEVRTGLAKGKTGLLDPVELPYLRVANVQDGFIDLSEVKMIAVERHQIDRYSLKQGDILMTEGGDFDKLGRGAVWDGTLDPCLHQNHVFAVRAKPDSVNPLFLSALSGSEYGRTYFLSCAKRSTNLASINSSQLKAFPVLLPPIAEQNRIAHILSTWDQAIATTDRLLKNSQKQMDILLRDLTLGTHRTTSTPSSWENFTLGELGRTYSGLSGKKGEDFGSGAKFIPYTNVFKNNRIDIEDFSLVKISEGENQTRVKSGDIIFTISSETPNEVGMASVLLDDVDELYLNSFCFGYRLNEFTTLLPEYAAFALRAPHIRALMTQLAQGSTRYNISKANVMRMKLTLPSITEQKRITPILNEAHSTVKNFRDQLARLKQEKAILMSQLLTGKRRVRLPADETASA</sequence>
<organism evidence="6 7">
    <name type="scientific">Xanthomonas cerealis pv. cerealis</name>
    <dbReference type="NCBI Taxonomy" id="152263"/>
    <lineage>
        <taxon>Bacteria</taxon>
        <taxon>Pseudomonadati</taxon>
        <taxon>Pseudomonadota</taxon>
        <taxon>Gammaproteobacteria</taxon>
        <taxon>Lysobacterales</taxon>
        <taxon>Lysobacteraceae</taxon>
        <taxon>Xanthomonas</taxon>
        <taxon>Xanthomonas translucens group</taxon>
        <taxon>Xanthomonas cerealis</taxon>
    </lineage>
</organism>
<keyword evidence="2" id="KW-0680">Restriction system</keyword>
<dbReference type="CDD" id="cd17253">
    <property type="entry name" value="RMtype1_S_Eco933I-TRD2-CR2_like"/>
    <property type="match status" value="1"/>
</dbReference>
<evidence type="ECO:0000256" key="4">
    <source>
        <dbReference type="SAM" id="Coils"/>
    </source>
</evidence>
<feature type="coiled-coil region" evidence="4">
    <location>
        <begin position="372"/>
        <end position="399"/>
    </location>
</feature>
<dbReference type="RefSeq" id="WP_142743032.1">
    <property type="nucleotide sequence ID" value="NZ_CP038228.1"/>
</dbReference>
<keyword evidence="4" id="KW-0175">Coiled coil</keyword>
<keyword evidence="6" id="KW-0255">Endonuclease</keyword>
<dbReference type="SUPFAM" id="SSF116734">
    <property type="entry name" value="DNA methylase specificity domain"/>
    <property type="match status" value="2"/>
</dbReference>
<gene>
    <name evidence="6" type="ORF">E4A48_19825</name>
</gene>